<feature type="domain" description="WRKY" evidence="8">
    <location>
        <begin position="353"/>
        <end position="419"/>
    </location>
</feature>
<comment type="subcellular location">
    <subcellularLocation>
        <location evidence="1">Nucleus</location>
    </subcellularLocation>
</comment>
<evidence type="ECO:0000256" key="2">
    <source>
        <dbReference type="ARBA" id="ARBA00023015"/>
    </source>
</evidence>
<keyword evidence="10" id="KW-1185">Reference proteome</keyword>
<dbReference type="EMBL" id="VEPZ02000881">
    <property type="protein sequence ID" value="KAE8713113.1"/>
    <property type="molecule type" value="Genomic_DNA"/>
</dbReference>
<accession>A0A6A3B9Q3</accession>
<dbReference type="InterPro" id="IPR044810">
    <property type="entry name" value="WRKY_plant"/>
</dbReference>
<dbReference type="GO" id="GO:0003700">
    <property type="term" value="F:DNA-binding transcription factor activity"/>
    <property type="evidence" value="ECO:0007669"/>
    <property type="project" value="InterPro"/>
</dbReference>
<feature type="region of interest" description="Disordered" evidence="7">
    <location>
        <begin position="303"/>
        <end position="323"/>
    </location>
</feature>
<evidence type="ECO:0000256" key="5">
    <source>
        <dbReference type="ARBA" id="ARBA00023242"/>
    </source>
</evidence>
<feature type="compositionally biased region" description="Low complexity" evidence="7">
    <location>
        <begin position="305"/>
        <end position="315"/>
    </location>
</feature>
<keyword evidence="5" id="KW-0539">Nucleus</keyword>
<keyword evidence="3" id="KW-0238">DNA-binding</keyword>
<dbReference type="PANTHER" id="PTHR31429">
    <property type="entry name" value="WRKY TRANSCRIPTION FACTOR 36-RELATED"/>
    <property type="match status" value="1"/>
</dbReference>
<dbReference type="Proteomes" id="UP000436088">
    <property type="component" value="Unassembled WGS sequence"/>
</dbReference>
<dbReference type="AlphaFoldDB" id="A0A6A3B9Q3"/>
<evidence type="ECO:0000256" key="6">
    <source>
        <dbReference type="SAM" id="Coils"/>
    </source>
</evidence>
<dbReference type="InterPro" id="IPR036576">
    <property type="entry name" value="WRKY_dom_sf"/>
</dbReference>
<dbReference type="PROSITE" id="PS50811">
    <property type="entry name" value="WRKY"/>
    <property type="match status" value="1"/>
</dbReference>
<keyword evidence="6" id="KW-0175">Coiled coil</keyword>
<keyword evidence="4" id="KW-0804">Transcription</keyword>
<evidence type="ECO:0000256" key="7">
    <source>
        <dbReference type="SAM" id="MobiDB-lite"/>
    </source>
</evidence>
<evidence type="ECO:0000256" key="1">
    <source>
        <dbReference type="ARBA" id="ARBA00004123"/>
    </source>
</evidence>
<evidence type="ECO:0000313" key="9">
    <source>
        <dbReference type="EMBL" id="KAE8713113.1"/>
    </source>
</evidence>
<dbReference type="GO" id="GO:0043565">
    <property type="term" value="F:sequence-specific DNA binding"/>
    <property type="evidence" value="ECO:0007669"/>
    <property type="project" value="InterPro"/>
</dbReference>
<protein>
    <recommendedName>
        <fullName evidence="8">WRKY domain-containing protein</fullName>
    </recommendedName>
</protein>
<evidence type="ECO:0000313" key="10">
    <source>
        <dbReference type="Proteomes" id="UP000436088"/>
    </source>
</evidence>
<evidence type="ECO:0000256" key="4">
    <source>
        <dbReference type="ARBA" id="ARBA00023163"/>
    </source>
</evidence>
<dbReference type="SUPFAM" id="SSF118290">
    <property type="entry name" value="WRKY DNA-binding domain"/>
    <property type="match status" value="1"/>
</dbReference>
<evidence type="ECO:0000259" key="8">
    <source>
        <dbReference type="PROSITE" id="PS50811"/>
    </source>
</evidence>
<sequence length="561" mass="61179">MNAMNSVLHSISLLNMKRKQGKAADLNALLIAESFAPFKDSLSSSSSSSSMAKASGLSIDLDPVTFSLHKPIVLNSFPEDTTKDNTNIVIINKSDDQIMFPTTPCIMNHHVTVATMSPPFAVDHFPVKLNRSLLPSDDNKWRVVAERDFFAENNHRKLIVDDADSVHTSDADIKGSTDRTDLELNIDIGLNLLTTNTSRVPSTVEYNGISPAMEDKKASVEVAALQVKLERMKAENQRLREMLIQVTKNYNTMKIHMGSMMQHHGGKAEKIDEDRMIEEKVEQRKRKGRQIVPRRFMDLGLAAADSDQPSSSSSEGKSHHEDSLDAVNKVLRFNVDQTEAIMKNARVSVGARSESPMITDGCQWRKYGQKMAKGSPCPRAYYRCTMATGCPVRKQVQRCAEDRTMLITTYEGNHNHFLPPTAMEMASTTSSAARMLLSGSMSSTDGLMNSNTTTLLRCSSSMGTISASPPFPTVTLDLTQAPSPSQFSGQVHVPFPITPLPHNLNSPSTAAAALLQQGKENSLAYTVNAATAAIATDTNFTAALAAAITTIIGSSQSQPNN</sequence>
<gene>
    <name evidence="9" type="ORF">F3Y22_tig00110216pilonHSYRG00049</name>
</gene>
<dbReference type="Pfam" id="PF03106">
    <property type="entry name" value="WRKY"/>
    <property type="match status" value="1"/>
</dbReference>
<reference evidence="9" key="1">
    <citation type="submission" date="2019-09" db="EMBL/GenBank/DDBJ databases">
        <title>Draft genome information of white flower Hibiscus syriacus.</title>
        <authorList>
            <person name="Kim Y.-M."/>
        </authorList>
    </citation>
    <scope>NUCLEOTIDE SEQUENCE [LARGE SCALE GENOMIC DNA]</scope>
    <source>
        <strain evidence="9">YM2019G1</strain>
    </source>
</reference>
<feature type="coiled-coil region" evidence="6">
    <location>
        <begin position="222"/>
        <end position="249"/>
    </location>
</feature>
<organism evidence="9 10">
    <name type="scientific">Hibiscus syriacus</name>
    <name type="common">Rose of Sharon</name>
    <dbReference type="NCBI Taxonomy" id="106335"/>
    <lineage>
        <taxon>Eukaryota</taxon>
        <taxon>Viridiplantae</taxon>
        <taxon>Streptophyta</taxon>
        <taxon>Embryophyta</taxon>
        <taxon>Tracheophyta</taxon>
        <taxon>Spermatophyta</taxon>
        <taxon>Magnoliopsida</taxon>
        <taxon>eudicotyledons</taxon>
        <taxon>Gunneridae</taxon>
        <taxon>Pentapetalae</taxon>
        <taxon>rosids</taxon>
        <taxon>malvids</taxon>
        <taxon>Malvales</taxon>
        <taxon>Malvaceae</taxon>
        <taxon>Malvoideae</taxon>
        <taxon>Hibiscus</taxon>
    </lineage>
</organism>
<dbReference type="Gene3D" id="2.20.25.80">
    <property type="entry name" value="WRKY domain"/>
    <property type="match status" value="1"/>
</dbReference>
<comment type="caution">
    <text evidence="9">The sequence shown here is derived from an EMBL/GenBank/DDBJ whole genome shotgun (WGS) entry which is preliminary data.</text>
</comment>
<dbReference type="PANTHER" id="PTHR31429:SF50">
    <property type="entry name" value="WRKY DOMAIN-CONTAINING PROTEIN"/>
    <property type="match status" value="1"/>
</dbReference>
<dbReference type="FunFam" id="2.20.25.80:FF:000002">
    <property type="entry name" value="probable WRKY transcription factor 31"/>
    <property type="match status" value="1"/>
</dbReference>
<keyword evidence="2" id="KW-0805">Transcription regulation</keyword>
<name>A0A6A3B9Q3_HIBSY</name>
<proteinExistence type="predicted"/>
<dbReference type="GO" id="GO:0005634">
    <property type="term" value="C:nucleus"/>
    <property type="evidence" value="ECO:0007669"/>
    <property type="project" value="UniProtKB-SubCell"/>
</dbReference>
<dbReference type="SMART" id="SM00774">
    <property type="entry name" value="WRKY"/>
    <property type="match status" value="1"/>
</dbReference>
<dbReference type="InterPro" id="IPR003657">
    <property type="entry name" value="WRKY_dom"/>
</dbReference>
<evidence type="ECO:0000256" key="3">
    <source>
        <dbReference type="ARBA" id="ARBA00023125"/>
    </source>
</evidence>